<dbReference type="EMBL" id="CP000916">
    <property type="protein sequence ID" value="ACM23255.1"/>
    <property type="molecule type" value="Genomic_DNA"/>
</dbReference>
<gene>
    <name evidence="8" type="ordered locus">CTN_1079</name>
</gene>
<dbReference type="Gene3D" id="2.115.10.20">
    <property type="entry name" value="Glycosyl hydrolase domain, family 43"/>
    <property type="match status" value="1"/>
</dbReference>
<dbReference type="InterPro" id="IPR001362">
    <property type="entry name" value="Glyco_hydro_32"/>
</dbReference>
<dbReference type="CAZy" id="GH32">
    <property type="family name" value="Glycoside Hydrolase Family 32"/>
</dbReference>
<comment type="similarity">
    <text evidence="1 5">Belongs to the glycosyl hydrolase 32 family.</text>
</comment>
<dbReference type="Pfam" id="PF08244">
    <property type="entry name" value="Glyco_hydro_32C"/>
    <property type="match status" value="1"/>
</dbReference>
<organism evidence="8 9">
    <name type="scientific">Thermotoga neapolitana (strain ATCC 49049 / DSM 4359 / NBRC 107923 / NS-E)</name>
    <dbReference type="NCBI Taxonomy" id="309803"/>
    <lineage>
        <taxon>Bacteria</taxon>
        <taxon>Thermotogati</taxon>
        <taxon>Thermotogota</taxon>
        <taxon>Thermotogae</taxon>
        <taxon>Thermotogales</taxon>
        <taxon>Thermotogaceae</taxon>
        <taxon>Thermotoga</taxon>
    </lineage>
</organism>
<dbReference type="AlphaFoldDB" id="B9K8H2"/>
<dbReference type="InterPro" id="IPR013320">
    <property type="entry name" value="ConA-like_dom_sf"/>
</dbReference>
<dbReference type="InterPro" id="IPR051214">
    <property type="entry name" value="GH32_Enzymes"/>
</dbReference>
<dbReference type="Pfam" id="PF00251">
    <property type="entry name" value="Glyco_hydro_32N"/>
    <property type="match status" value="1"/>
</dbReference>
<dbReference type="InterPro" id="IPR013148">
    <property type="entry name" value="Glyco_hydro_32_N"/>
</dbReference>
<dbReference type="NCBIfam" id="NF041092">
    <property type="entry name" value="beta-fruc_BfrA"/>
    <property type="match status" value="1"/>
</dbReference>
<dbReference type="HOGENOM" id="CLU_001528_7_0_0"/>
<evidence type="ECO:0000256" key="5">
    <source>
        <dbReference type="RuleBase" id="RU362110"/>
    </source>
</evidence>
<dbReference type="EC" id="3.2.1.26" evidence="2"/>
<dbReference type="SMART" id="SM00640">
    <property type="entry name" value="Glyco_32"/>
    <property type="match status" value="1"/>
</dbReference>
<keyword evidence="9" id="KW-1185">Reference proteome</keyword>
<feature type="domain" description="Glycosyl hydrolase family 32 N-terminal" evidence="6">
    <location>
        <begin position="7"/>
        <end position="294"/>
    </location>
</feature>
<dbReference type="KEGG" id="tna:CTN_1079"/>
<accession>B9K8H2</accession>
<evidence type="ECO:0000256" key="2">
    <source>
        <dbReference type="ARBA" id="ARBA00012758"/>
    </source>
</evidence>
<protein>
    <recommendedName>
        <fullName evidence="2">beta-fructofuranosidase</fullName>
        <ecNumber evidence="2">3.2.1.26</ecNumber>
    </recommendedName>
</protein>
<feature type="domain" description="Glycosyl hydrolase family 32 C-terminal" evidence="7">
    <location>
        <begin position="350"/>
        <end position="409"/>
    </location>
</feature>
<evidence type="ECO:0000256" key="3">
    <source>
        <dbReference type="ARBA" id="ARBA00022801"/>
    </source>
</evidence>
<evidence type="ECO:0000256" key="1">
    <source>
        <dbReference type="ARBA" id="ARBA00009902"/>
    </source>
</evidence>
<dbReference type="CDD" id="cd18625">
    <property type="entry name" value="GH32_BfrA-like"/>
    <property type="match status" value="1"/>
</dbReference>
<dbReference type="InterPro" id="IPR018053">
    <property type="entry name" value="Glyco_hydro_32_AS"/>
</dbReference>
<dbReference type="SUPFAM" id="SSF75005">
    <property type="entry name" value="Arabinanase/levansucrase/invertase"/>
    <property type="match status" value="1"/>
</dbReference>
<dbReference type="GO" id="GO:0005975">
    <property type="term" value="P:carbohydrate metabolic process"/>
    <property type="evidence" value="ECO:0007669"/>
    <property type="project" value="InterPro"/>
</dbReference>
<dbReference type="InterPro" id="IPR013189">
    <property type="entry name" value="Glyco_hydro_32_C"/>
</dbReference>
<evidence type="ECO:0000313" key="8">
    <source>
        <dbReference type="EMBL" id="ACM23255.1"/>
    </source>
</evidence>
<dbReference type="PROSITE" id="PS00609">
    <property type="entry name" value="GLYCOSYL_HYDROL_F32"/>
    <property type="match status" value="1"/>
</dbReference>
<keyword evidence="3 5" id="KW-0378">Hydrolase</keyword>
<dbReference type="STRING" id="309803.CTN_1079"/>
<evidence type="ECO:0000256" key="4">
    <source>
        <dbReference type="ARBA" id="ARBA00023295"/>
    </source>
</evidence>
<dbReference type="PANTHER" id="PTHR43101:SF1">
    <property type="entry name" value="BETA-FRUCTOSIDASE"/>
    <property type="match status" value="1"/>
</dbReference>
<evidence type="ECO:0000313" key="9">
    <source>
        <dbReference type="Proteomes" id="UP000000445"/>
    </source>
</evidence>
<dbReference type="RefSeq" id="WP_015919571.1">
    <property type="nucleotide sequence ID" value="NC_011978.1"/>
</dbReference>
<sequence length="434" mass="49907">MFKPHYHFFPITGWMNDPNGLIHWKGKYHMFYQYNPKKPRWGNICWGHAVSDDLVHWRHLPVALYPKDETHGVFSGSAVEKDGKMVLVYTYFRDPEHNEGEKEVQCIATSEDGWNFVEYENNPVISKPPEEGIHAFRDPKVNRIGNKWRMVLGSGKDKRIGMVLLYTSEDLVHWDYEGVLFEDESTKEIECPDLVSIGGKDVLIYSVTSTNSVLFALGKLKEGKLSVEKKGLLDHGTDFYAAQTFYGTDRVIVIGWLQNWHRTDLYPTEKEGWNGVMSLPRELYVEDGELKVKPIEELKTLRTGKILEKESSGTYRINTNKNCYEVCCSFQGNLSLALQSELGEVIKLFVEKDTLVVDTTRSGISKGVTKEVKVQRRETDKVRLFIDACSVEMFFNDSVALSFRVHPEGIYNMLDIESYLLKVDIYALKNVWIS</sequence>
<dbReference type="Gene3D" id="2.60.120.560">
    <property type="entry name" value="Exo-inulinase, domain 1"/>
    <property type="match status" value="1"/>
</dbReference>
<dbReference type="eggNOG" id="COG1621">
    <property type="taxonomic scope" value="Bacteria"/>
</dbReference>
<keyword evidence="4 5" id="KW-0326">Glycosidase</keyword>
<name>B9K8H2_THENN</name>
<proteinExistence type="inferred from homology"/>
<dbReference type="SUPFAM" id="SSF49899">
    <property type="entry name" value="Concanavalin A-like lectins/glucanases"/>
    <property type="match status" value="1"/>
</dbReference>
<dbReference type="InterPro" id="IPR023296">
    <property type="entry name" value="Glyco_hydro_beta-prop_sf"/>
</dbReference>
<reference evidence="8 9" key="1">
    <citation type="journal article" date="2009" name="Biosci. Biotechnol. Biochem.">
        <title>WeGAS: a web-based microbial genome annotation system.</title>
        <authorList>
            <person name="Lee D."/>
            <person name="Seo H."/>
            <person name="Park C."/>
            <person name="Park K."/>
        </authorList>
    </citation>
    <scope>NUCLEOTIDE SEQUENCE [LARGE SCALE GENOMIC DNA]</scope>
    <source>
        <strain evidence="9">ATCC 49049 / DSM 4359 / NBRC 107923 / NS-E</strain>
    </source>
</reference>
<dbReference type="GO" id="GO:0004564">
    <property type="term" value="F:beta-fructofuranosidase activity"/>
    <property type="evidence" value="ECO:0007669"/>
    <property type="project" value="UniProtKB-EC"/>
</dbReference>
<dbReference type="Proteomes" id="UP000000445">
    <property type="component" value="Chromosome"/>
</dbReference>
<dbReference type="PANTHER" id="PTHR43101">
    <property type="entry name" value="BETA-FRUCTOSIDASE"/>
    <property type="match status" value="1"/>
</dbReference>
<dbReference type="SMR" id="B9K8H2"/>
<evidence type="ECO:0000259" key="7">
    <source>
        <dbReference type="Pfam" id="PF08244"/>
    </source>
</evidence>
<evidence type="ECO:0000259" key="6">
    <source>
        <dbReference type="Pfam" id="PF00251"/>
    </source>
</evidence>